<dbReference type="AlphaFoldDB" id="A0A5J5AL55"/>
<evidence type="ECO:0000259" key="1">
    <source>
        <dbReference type="PROSITE" id="PS51727"/>
    </source>
</evidence>
<feature type="domain" description="CBP/p300-type HAT" evidence="1">
    <location>
        <begin position="1"/>
        <end position="116"/>
    </location>
</feature>
<keyword evidence="3" id="KW-1185">Reference proteome</keyword>
<dbReference type="SUPFAM" id="SSF57850">
    <property type="entry name" value="RING/U-box"/>
    <property type="match status" value="1"/>
</dbReference>
<organism evidence="2 3">
    <name type="scientific">Nyssa sinensis</name>
    <dbReference type="NCBI Taxonomy" id="561372"/>
    <lineage>
        <taxon>Eukaryota</taxon>
        <taxon>Viridiplantae</taxon>
        <taxon>Streptophyta</taxon>
        <taxon>Embryophyta</taxon>
        <taxon>Tracheophyta</taxon>
        <taxon>Spermatophyta</taxon>
        <taxon>Magnoliopsida</taxon>
        <taxon>eudicotyledons</taxon>
        <taxon>Gunneridae</taxon>
        <taxon>Pentapetalae</taxon>
        <taxon>asterids</taxon>
        <taxon>Cornales</taxon>
        <taxon>Nyssaceae</taxon>
        <taxon>Nyssa</taxon>
    </lineage>
</organism>
<dbReference type="PROSITE" id="PS51727">
    <property type="entry name" value="CBP_P300_HAT"/>
    <property type="match status" value="1"/>
</dbReference>
<protein>
    <recommendedName>
        <fullName evidence="1">CBP/p300-type HAT domain-containing protein</fullName>
    </recommendedName>
</protein>
<dbReference type="Proteomes" id="UP000325577">
    <property type="component" value="Linkage Group LG2"/>
</dbReference>
<reference evidence="2 3" key="1">
    <citation type="submission" date="2019-09" db="EMBL/GenBank/DDBJ databases">
        <title>A chromosome-level genome assembly of the Chinese tupelo Nyssa sinensis.</title>
        <authorList>
            <person name="Yang X."/>
            <person name="Kang M."/>
            <person name="Yang Y."/>
            <person name="Xiong H."/>
            <person name="Wang M."/>
            <person name="Zhang Z."/>
            <person name="Wang Z."/>
            <person name="Wu H."/>
            <person name="Ma T."/>
            <person name="Liu J."/>
            <person name="Xi Z."/>
        </authorList>
    </citation>
    <scope>NUCLEOTIDE SEQUENCE [LARGE SCALE GENOMIC DNA]</scope>
    <source>
        <strain evidence="2">J267</strain>
        <tissue evidence="2">Leaf</tissue>
    </source>
</reference>
<gene>
    <name evidence="2" type="ORF">F0562_005251</name>
</gene>
<dbReference type="EMBL" id="CM018043">
    <property type="protein sequence ID" value="KAA8530542.1"/>
    <property type="molecule type" value="Genomic_DNA"/>
</dbReference>
<proteinExistence type="predicted"/>
<sequence>MLSDHIERRLFRRLMKEREGSAKALGKNFDENIEQESGGGLQRKVKKMTKRALKAMGHTNPSSDVSKEILLMQKEDFVLVHLKFSCTRCHEVILSGSRWFCNQWKSFQLCTRSILY</sequence>
<accession>A0A5J5AL55</accession>
<evidence type="ECO:0000313" key="3">
    <source>
        <dbReference type="Proteomes" id="UP000325577"/>
    </source>
</evidence>
<dbReference type="OrthoDB" id="899at2759"/>
<dbReference type="InterPro" id="IPR031162">
    <property type="entry name" value="CBP_P300_HAT"/>
</dbReference>
<dbReference type="GO" id="GO:0004402">
    <property type="term" value="F:histone acetyltransferase activity"/>
    <property type="evidence" value="ECO:0007669"/>
    <property type="project" value="InterPro"/>
</dbReference>
<evidence type="ECO:0000313" key="2">
    <source>
        <dbReference type="EMBL" id="KAA8530542.1"/>
    </source>
</evidence>
<name>A0A5J5AL55_9ASTE</name>